<evidence type="ECO:0000313" key="3">
    <source>
        <dbReference type="Proteomes" id="UP000290407"/>
    </source>
</evidence>
<comment type="caution">
    <text evidence="2">The sequence shown here is derived from an EMBL/GenBank/DDBJ whole genome shotgun (WGS) entry which is preliminary data.</text>
</comment>
<protein>
    <recommendedName>
        <fullName evidence="4">Outer membrane protein beta-barrel domain-containing protein</fullName>
    </recommendedName>
</protein>
<feature type="signal peptide" evidence="1">
    <location>
        <begin position="1"/>
        <end position="18"/>
    </location>
</feature>
<organism evidence="2 3">
    <name type="scientific">Spirosoma sordidisoli</name>
    <dbReference type="NCBI Taxonomy" id="2502893"/>
    <lineage>
        <taxon>Bacteria</taxon>
        <taxon>Pseudomonadati</taxon>
        <taxon>Bacteroidota</taxon>
        <taxon>Cytophagia</taxon>
        <taxon>Cytophagales</taxon>
        <taxon>Cytophagaceae</taxon>
        <taxon>Spirosoma</taxon>
    </lineage>
</organism>
<evidence type="ECO:0008006" key="4">
    <source>
        <dbReference type="Google" id="ProtNLM"/>
    </source>
</evidence>
<gene>
    <name evidence="2" type="ORF">EQG79_09395</name>
</gene>
<evidence type="ECO:0000313" key="2">
    <source>
        <dbReference type="EMBL" id="RYC70075.1"/>
    </source>
</evidence>
<evidence type="ECO:0000256" key="1">
    <source>
        <dbReference type="SAM" id="SignalP"/>
    </source>
</evidence>
<reference evidence="2 3" key="1">
    <citation type="submission" date="2019-01" db="EMBL/GenBank/DDBJ databases">
        <title>Spirosoma flava sp. nov., a propanil-degrading bacterium isolated from herbicide-contaminated soil.</title>
        <authorList>
            <person name="Zhang L."/>
            <person name="Jiang J.-D."/>
        </authorList>
    </citation>
    <scope>NUCLEOTIDE SEQUENCE [LARGE SCALE GENOMIC DNA]</scope>
    <source>
        <strain evidence="2 3">TY50</strain>
    </source>
</reference>
<dbReference type="RefSeq" id="WP_129601303.1">
    <property type="nucleotide sequence ID" value="NZ_SBLB01000002.1"/>
</dbReference>
<proteinExistence type="predicted"/>
<feature type="chain" id="PRO_5020316355" description="Outer membrane protein beta-barrel domain-containing protein" evidence="1">
    <location>
        <begin position="19"/>
        <end position="203"/>
    </location>
</feature>
<dbReference type="AlphaFoldDB" id="A0A4Q2UQY3"/>
<keyword evidence="1" id="KW-0732">Signal</keyword>
<name>A0A4Q2UQY3_9BACT</name>
<keyword evidence="3" id="KW-1185">Reference proteome</keyword>
<accession>A0A4Q2UQY3</accession>
<dbReference type="EMBL" id="SBLB01000002">
    <property type="protein sequence ID" value="RYC70075.1"/>
    <property type="molecule type" value="Genomic_DNA"/>
</dbReference>
<dbReference type="Proteomes" id="UP000290407">
    <property type="component" value="Unassembled WGS sequence"/>
</dbReference>
<sequence length="203" mass="22253">MKKYLLILLLCSSLFCQAQSKNQPKHDANILPYSHGSWLVGSQVGYSNGLRPEQYLSVQACGGYFIASNVWVGLVGTWSREHQQGIQTEAWLTGPGVRYQFTRTRFSPFVVGSYQLGQLARCGPDPITTTQTTPIGIVVATSGLNTKPRFIYSRSVAVGVTMKASSALGVDFALGWQDKVESGGSYNSWQPQIGLNYQLANKH</sequence>